<evidence type="ECO:0000313" key="2">
    <source>
        <dbReference type="Proteomes" id="UP000192790"/>
    </source>
</evidence>
<protein>
    <submittedName>
        <fullName evidence="1">Uncharacterized protein</fullName>
    </submittedName>
</protein>
<keyword evidence="2" id="KW-1185">Reference proteome</keyword>
<dbReference type="AlphaFoldDB" id="A0A1W2CBT6"/>
<gene>
    <name evidence="1" type="ORF">SAMN02745168_2739</name>
</gene>
<accession>A0A1W2CBT6</accession>
<proteinExistence type="predicted"/>
<sequence>MGFANCFEGNTLLGMAKAISDSCLPYMIRFTNRSSALNPAGFAPKPL</sequence>
<organism evidence="1 2">
    <name type="scientific">Papillibacter cinnamivorans DSM 12816</name>
    <dbReference type="NCBI Taxonomy" id="1122930"/>
    <lineage>
        <taxon>Bacteria</taxon>
        <taxon>Bacillati</taxon>
        <taxon>Bacillota</taxon>
        <taxon>Clostridia</taxon>
        <taxon>Eubacteriales</taxon>
        <taxon>Oscillospiraceae</taxon>
        <taxon>Papillibacter</taxon>
    </lineage>
</organism>
<dbReference type="EMBL" id="FWXW01000009">
    <property type="protein sequence ID" value="SMC82737.1"/>
    <property type="molecule type" value="Genomic_DNA"/>
</dbReference>
<dbReference type="RefSeq" id="WP_159448133.1">
    <property type="nucleotide sequence ID" value="NZ_FWXW01000009.1"/>
</dbReference>
<name>A0A1W2CBT6_9FIRM</name>
<evidence type="ECO:0000313" key="1">
    <source>
        <dbReference type="EMBL" id="SMC82737.1"/>
    </source>
</evidence>
<dbReference type="Proteomes" id="UP000192790">
    <property type="component" value="Unassembled WGS sequence"/>
</dbReference>
<reference evidence="1 2" key="1">
    <citation type="submission" date="2017-04" db="EMBL/GenBank/DDBJ databases">
        <authorList>
            <person name="Afonso C.L."/>
            <person name="Miller P.J."/>
            <person name="Scott M.A."/>
            <person name="Spackman E."/>
            <person name="Goraichik I."/>
            <person name="Dimitrov K.M."/>
            <person name="Suarez D.L."/>
            <person name="Swayne D.E."/>
        </authorList>
    </citation>
    <scope>NUCLEOTIDE SEQUENCE [LARGE SCALE GENOMIC DNA]</scope>
    <source>
        <strain evidence="1 2">DSM 12816</strain>
    </source>
</reference>